<protein>
    <submittedName>
        <fullName evidence="1">Uncharacterized protein</fullName>
    </submittedName>
</protein>
<reference evidence="1 2" key="1">
    <citation type="submission" date="2015-01" db="EMBL/GenBank/DDBJ databases">
        <title>Evolution of Trichinella species and genotypes.</title>
        <authorList>
            <person name="Korhonen P.K."/>
            <person name="Edoardo P."/>
            <person name="Giuseppe L.R."/>
            <person name="Gasser R.B."/>
        </authorList>
    </citation>
    <scope>NUCLEOTIDE SEQUENCE [LARGE SCALE GENOMIC DNA]</scope>
    <source>
        <strain evidence="1">ISS176</strain>
    </source>
</reference>
<dbReference type="Proteomes" id="UP000054826">
    <property type="component" value="Unassembled WGS sequence"/>
</dbReference>
<name>A0A0V1JWY1_TRIPS</name>
<evidence type="ECO:0000313" key="1">
    <source>
        <dbReference type="EMBL" id="KRZ39439.1"/>
    </source>
</evidence>
<organism evidence="1 2">
    <name type="scientific">Trichinella pseudospiralis</name>
    <name type="common">Parasitic roundworm</name>
    <dbReference type="NCBI Taxonomy" id="6337"/>
    <lineage>
        <taxon>Eukaryota</taxon>
        <taxon>Metazoa</taxon>
        <taxon>Ecdysozoa</taxon>
        <taxon>Nematoda</taxon>
        <taxon>Enoplea</taxon>
        <taxon>Dorylaimia</taxon>
        <taxon>Trichinellida</taxon>
        <taxon>Trichinellidae</taxon>
        <taxon>Trichinella</taxon>
    </lineage>
</organism>
<proteinExistence type="predicted"/>
<gene>
    <name evidence="1" type="ORF">T4C_2630</name>
</gene>
<evidence type="ECO:0000313" key="2">
    <source>
        <dbReference type="Proteomes" id="UP000054826"/>
    </source>
</evidence>
<comment type="caution">
    <text evidence="1">The sequence shown here is derived from an EMBL/GenBank/DDBJ whole genome shotgun (WGS) entry which is preliminary data.</text>
</comment>
<dbReference type="AlphaFoldDB" id="A0A0V1JWY1"/>
<accession>A0A0V1JWY1</accession>
<dbReference type="EMBL" id="JYDV01000035">
    <property type="protein sequence ID" value="KRZ39439.1"/>
    <property type="molecule type" value="Genomic_DNA"/>
</dbReference>
<sequence>MYLEQLLAGMIINHPNIAFEEYFLNTEDWYKAKLTSMLIAAIASASSVFNKEHYLVIPLKTMDFVVGLNTSLCFIAS</sequence>